<dbReference type="GeneID" id="26807685"/>
<dbReference type="AlphaFoldDB" id="A0A0L1J4X4"/>
<proteinExistence type="predicted"/>
<name>A0A0L1J4X4_ASPN3</name>
<evidence type="ECO:0008006" key="3">
    <source>
        <dbReference type="Google" id="ProtNLM"/>
    </source>
</evidence>
<reference evidence="1 2" key="1">
    <citation type="submission" date="2014-06" db="EMBL/GenBank/DDBJ databases">
        <title>The Genome of the Aflatoxigenic Filamentous Fungus Aspergillus nomius.</title>
        <authorList>
            <person name="Moore M.G."/>
            <person name="Shannon B.M."/>
            <person name="Brian M.M."/>
        </authorList>
    </citation>
    <scope>NUCLEOTIDE SEQUENCE [LARGE SCALE GENOMIC DNA]</scope>
    <source>
        <strain evidence="1 2">NRRL 13137</strain>
    </source>
</reference>
<evidence type="ECO:0000313" key="1">
    <source>
        <dbReference type="EMBL" id="KNG86735.1"/>
    </source>
</evidence>
<evidence type="ECO:0000313" key="2">
    <source>
        <dbReference type="Proteomes" id="UP000037505"/>
    </source>
</evidence>
<keyword evidence="2" id="KW-1185">Reference proteome</keyword>
<protein>
    <recommendedName>
        <fullName evidence="3">Jacalin-type lectin domain-containing protein</fullName>
    </recommendedName>
</protein>
<dbReference type="RefSeq" id="XP_015407658.1">
    <property type="nucleotide sequence ID" value="XM_015551138.1"/>
</dbReference>
<sequence length="359" mass="39869">MSGPCWWSRTGGQREGESAYACSGDAPTSELTFWERSSGSKIITAFKVKWSDGRESATYGYTPGATIKVVRLVYGEFFKSLTQYWTMEGKNRSFSGWKGTTNLGRVVNVGYTWGDARANEITTLYSGLCVGFGASLDKKQALLNVGGVFFLRNIQLAAIKMNYLTLPTVEIQPVLVDNTTDENDREAPLEVPWSKTVELTNKVTTSKTFVEELGVPTVVLSKGFGINPKDTTNCMDTEDISNSTSYLTTTSTELSRPYEVPAGRTYQRTVVYSRGTFRVQFRPQYTFTLRSGATVNWPEGPVQDAFGVVSGNLHDILSVAVDSPCETPHLHLQLYMHSYNPDTADLRVYCVRSAVYLNR</sequence>
<gene>
    <name evidence="1" type="ORF">ANOM_005881</name>
</gene>
<dbReference type="Proteomes" id="UP000037505">
    <property type="component" value="Unassembled WGS sequence"/>
</dbReference>
<organism evidence="1 2">
    <name type="scientific">Aspergillus nomiae NRRL (strain ATCC 15546 / NRRL 13137 / CBS 260.88 / M93)</name>
    <dbReference type="NCBI Taxonomy" id="1509407"/>
    <lineage>
        <taxon>Eukaryota</taxon>
        <taxon>Fungi</taxon>
        <taxon>Dikarya</taxon>
        <taxon>Ascomycota</taxon>
        <taxon>Pezizomycotina</taxon>
        <taxon>Eurotiomycetes</taxon>
        <taxon>Eurotiomycetidae</taxon>
        <taxon>Eurotiales</taxon>
        <taxon>Aspergillaceae</taxon>
        <taxon>Aspergillus</taxon>
        <taxon>Aspergillus subgen. Circumdati</taxon>
    </lineage>
</organism>
<dbReference type="EMBL" id="JNOM01000104">
    <property type="protein sequence ID" value="KNG86735.1"/>
    <property type="molecule type" value="Genomic_DNA"/>
</dbReference>
<comment type="caution">
    <text evidence="1">The sequence shown here is derived from an EMBL/GenBank/DDBJ whole genome shotgun (WGS) entry which is preliminary data.</text>
</comment>
<accession>A0A0L1J4X4</accession>
<dbReference type="OrthoDB" id="4526873at2759"/>